<name>A0A5M8AG85_9BURK</name>
<keyword evidence="2" id="KW-1185">Reference proteome</keyword>
<evidence type="ECO:0000313" key="1">
    <source>
        <dbReference type="EMBL" id="KAA6120810.1"/>
    </source>
</evidence>
<evidence type="ECO:0000313" key="2">
    <source>
        <dbReference type="Proteomes" id="UP000324324"/>
    </source>
</evidence>
<organism evidence="1 2">
    <name type="scientific">Cupriavidus cauae</name>
    <dbReference type="NCBI Taxonomy" id="2608999"/>
    <lineage>
        <taxon>Bacteria</taxon>
        <taxon>Pseudomonadati</taxon>
        <taxon>Pseudomonadota</taxon>
        <taxon>Betaproteobacteria</taxon>
        <taxon>Burkholderiales</taxon>
        <taxon>Burkholderiaceae</taxon>
        <taxon>Cupriavidus</taxon>
    </lineage>
</organism>
<sequence length="133" mass="14977">MNAPFPIRKECPPGACVCGREQLLDDPQADIRVLRLTKEEEKRLIARLEDVQTLDDLRRMQEKMHALLGITVTIEPSIHGVRTVRGFNIELADQLGLCKKTRQTIPAAIRRCLERHPEIAYAILDAQGLLGEG</sequence>
<dbReference type="AlphaFoldDB" id="A0A5M8AG85"/>
<gene>
    <name evidence="1" type="ORF">F1599_16730</name>
</gene>
<proteinExistence type="predicted"/>
<dbReference type="Proteomes" id="UP000324324">
    <property type="component" value="Unassembled WGS sequence"/>
</dbReference>
<dbReference type="EMBL" id="VWRN01000045">
    <property type="protein sequence ID" value="KAA6120810.1"/>
    <property type="molecule type" value="Genomic_DNA"/>
</dbReference>
<comment type="caution">
    <text evidence="1">The sequence shown here is derived from an EMBL/GenBank/DDBJ whole genome shotgun (WGS) entry which is preliminary data.</text>
</comment>
<accession>A0A5M8AG85</accession>
<evidence type="ECO:0008006" key="3">
    <source>
        <dbReference type="Google" id="ProtNLM"/>
    </source>
</evidence>
<dbReference type="RefSeq" id="WP_149316480.1">
    <property type="nucleotide sequence ID" value="NZ_CP080294.1"/>
</dbReference>
<protein>
    <recommendedName>
        <fullName evidence="3">Ribosomal protein S3AE</fullName>
    </recommendedName>
</protein>
<reference evidence="1 2" key="1">
    <citation type="submission" date="2019-09" db="EMBL/GenBank/DDBJ databases">
        <title>Isolation of a novel species in the genus Cupriavidus from patients with sepsis using whole genome sequencing.</title>
        <authorList>
            <person name="Kweon O.J."/>
            <person name="Lee M.-K."/>
        </authorList>
    </citation>
    <scope>NUCLEOTIDE SEQUENCE [LARGE SCALE GENOMIC DNA]</scope>
    <source>
        <strain evidence="1 2">MKL-01</strain>
    </source>
</reference>